<reference evidence="3" key="1">
    <citation type="journal article" date="2011" name="Nat. Biotechnol.">
        <title>The genomic sequence of the Chinese hamster ovary (CHO)-K1 cell line.</title>
        <authorList>
            <person name="Xu X."/>
            <person name="Nagarajan H."/>
            <person name="Lewis N.E."/>
            <person name="Pan S."/>
            <person name="Cai Z."/>
            <person name="Liu X."/>
            <person name="Chen W."/>
            <person name="Xie M."/>
            <person name="Wang W."/>
            <person name="Hammond S."/>
            <person name="Andersen M.R."/>
            <person name="Neff N."/>
            <person name="Passarelli B."/>
            <person name="Koh W."/>
            <person name="Fan H.C."/>
            <person name="Wang J."/>
            <person name="Gui Y."/>
            <person name="Lee K.H."/>
            <person name="Betenbaugh M.J."/>
            <person name="Quake S.R."/>
            <person name="Famili I."/>
            <person name="Palsson B.O."/>
            <person name="Wang J."/>
        </authorList>
    </citation>
    <scope>NUCLEOTIDE SEQUENCE [LARGE SCALE GENOMIC DNA]</scope>
    <source>
        <strain evidence="3">CHO K1 cell line</strain>
    </source>
</reference>
<protein>
    <submittedName>
        <fullName evidence="2">Uncharacterized protein</fullName>
    </submittedName>
</protein>
<dbReference type="InParanoid" id="G3HA79"/>
<name>G3HA79_CRIGR</name>
<dbReference type="AlphaFoldDB" id="G3HA79"/>
<keyword evidence="1" id="KW-0472">Membrane</keyword>
<keyword evidence="1" id="KW-0812">Transmembrane</keyword>
<dbReference type="Proteomes" id="UP000001075">
    <property type="component" value="Unassembled WGS sequence"/>
</dbReference>
<feature type="transmembrane region" description="Helical" evidence="1">
    <location>
        <begin position="49"/>
        <end position="68"/>
    </location>
</feature>
<sequence length="141" mass="16252">MAYKQNLTTVMLRHHHLCQIPQQFVQWGGKWGGRIHCIKKLKKYVLKKALYTSQFFLCNIFYLLLLELRKVELKEDKNGRQNEINGQVNLNANVVSHQNRDGGEQASLQFPGSWLTAAPHCLEPLTQAHQSYTFPPHAVNV</sequence>
<accession>G3HA79</accession>
<gene>
    <name evidence="2" type="ORF">I79_007321</name>
</gene>
<organism evidence="2 3">
    <name type="scientific">Cricetulus griseus</name>
    <name type="common">Chinese hamster</name>
    <name type="synonym">Cricetulus barabensis griseus</name>
    <dbReference type="NCBI Taxonomy" id="10029"/>
    <lineage>
        <taxon>Eukaryota</taxon>
        <taxon>Metazoa</taxon>
        <taxon>Chordata</taxon>
        <taxon>Craniata</taxon>
        <taxon>Vertebrata</taxon>
        <taxon>Euteleostomi</taxon>
        <taxon>Mammalia</taxon>
        <taxon>Eutheria</taxon>
        <taxon>Euarchontoglires</taxon>
        <taxon>Glires</taxon>
        <taxon>Rodentia</taxon>
        <taxon>Myomorpha</taxon>
        <taxon>Muroidea</taxon>
        <taxon>Cricetidae</taxon>
        <taxon>Cricetinae</taxon>
        <taxon>Cricetulus</taxon>
    </lineage>
</organism>
<keyword evidence="1" id="KW-1133">Transmembrane helix</keyword>
<dbReference type="EMBL" id="JH000245">
    <property type="protein sequence ID" value="EGW05825.1"/>
    <property type="molecule type" value="Genomic_DNA"/>
</dbReference>
<evidence type="ECO:0000256" key="1">
    <source>
        <dbReference type="SAM" id="Phobius"/>
    </source>
</evidence>
<proteinExistence type="predicted"/>
<evidence type="ECO:0000313" key="2">
    <source>
        <dbReference type="EMBL" id="EGW05825.1"/>
    </source>
</evidence>
<evidence type="ECO:0000313" key="3">
    <source>
        <dbReference type="Proteomes" id="UP000001075"/>
    </source>
</evidence>